<name>A0ABX2IEU1_9RHOO</name>
<evidence type="ECO:0000313" key="3">
    <source>
        <dbReference type="Proteomes" id="UP000778523"/>
    </source>
</evidence>
<accession>A0ABX2IEU1</accession>
<protein>
    <submittedName>
        <fullName evidence="2">Uncharacterized protein</fullName>
    </submittedName>
</protein>
<feature type="compositionally biased region" description="Low complexity" evidence="1">
    <location>
        <begin position="72"/>
        <end position="86"/>
    </location>
</feature>
<dbReference type="EMBL" id="JABCSC020000002">
    <property type="protein sequence ID" value="NSL55204.1"/>
    <property type="molecule type" value="Genomic_DNA"/>
</dbReference>
<proteinExistence type="predicted"/>
<keyword evidence="3" id="KW-1185">Reference proteome</keyword>
<organism evidence="2 3">
    <name type="scientific">Uliginosibacterium aquaticum</name>
    <dbReference type="NCBI Taxonomy" id="2731212"/>
    <lineage>
        <taxon>Bacteria</taxon>
        <taxon>Pseudomonadati</taxon>
        <taxon>Pseudomonadota</taxon>
        <taxon>Betaproteobacteria</taxon>
        <taxon>Rhodocyclales</taxon>
        <taxon>Zoogloeaceae</taxon>
        <taxon>Uliginosibacterium</taxon>
    </lineage>
</organism>
<evidence type="ECO:0000256" key="1">
    <source>
        <dbReference type="SAM" id="MobiDB-lite"/>
    </source>
</evidence>
<evidence type="ECO:0000313" key="2">
    <source>
        <dbReference type="EMBL" id="NSL55204.1"/>
    </source>
</evidence>
<dbReference type="RefSeq" id="WP_170021651.1">
    <property type="nucleotide sequence ID" value="NZ_JABCSC020000002.1"/>
</dbReference>
<dbReference type="Proteomes" id="UP000778523">
    <property type="component" value="Unassembled WGS sequence"/>
</dbReference>
<comment type="caution">
    <text evidence="2">The sequence shown here is derived from an EMBL/GenBank/DDBJ whole genome shotgun (WGS) entry which is preliminary data.</text>
</comment>
<sequence>MDPVVIQLLARIKIRLRQEKGVAVNTQRFFTDPAYACQVLDAAEDCEDLDLVTGSLEIRNRLGWIQADSLQSATASAPASKSSPAPEKGSKTDRYMFGARS</sequence>
<feature type="region of interest" description="Disordered" evidence="1">
    <location>
        <begin position="72"/>
        <end position="101"/>
    </location>
</feature>
<gene>
    <name evidence="2" type="ORF">HJ583_009230</name>
</gene>
<reference evidence="2 3" key="1">
    <citation type="submission" date="2020-06" db="EMBL/GenBank/DDBJ databases">
        <title>Draft genome of Uliginosibacterium sp. IMCC34675.</title>
        <authorList>
            <person name="Song J."/>
        </authorList>
    </citation>
    <scope>NUCLEOTIDE SEQUENCE [LARGE SCALE GENOMIC DNA]</scope>
    <source>
        <strain evidence="2 3">IMCC34675</strain>
    </source>
</reference>